<evidence type="ECO:0000313" key="3">
    <source>
        <dbReference type="Proteomes" id="UP001558632"/>
    </source>
</evidence>
<proteinExistence type="predicted"/>
<evidence type="ECO:0000259" key="1">
    <source>
        <dbReference type="Pfam" id="PF07002"/>
    </source>
</evidence>
<dbReference type="Pfam" id="PF07002">
    <property type="entry name" value="Copine"/>
    <property type="match status" value="2"/>
</dbReference>
<dbReference type="InterPro" id="IPR052079">
    <property type="entry name" value="E3_ligase/Copine_domain"/>
</dbReference>
<reference evidence="2 3" key="1">
    <citation type="submission" date="2024-07" db="EMBL/GenBank/DDBJ databases">
        <title>Enhanced genomic and transcriptomic resources for Trichinella pseudospiralis and T. spiralis underpin the discovery of pronounced molecular differences between stages and species.</title>
        <authorList>
            <person name="Pasi K.K."/>
            <person name="La Rosa G."/>
            <person name="Gomez-Morales M.A."/>
            <person name="Tosini F."/>
            <person name="Sumanam S."/>
            <person name="Young N.D."/>
            <person name="Chang B.C."/>
            <person name="Robin G.B."/>
        </authorList>
    </citation>
    <scope>NUCLEOTIDE SEQUENCE [LARGE SCALE GENOMIC DNA]</scope>
    <source>
        <strain evidence="2">ISS534</strain>
    </source>
</reference>
<protein>
    <submittedName>
        <fullName evidence="2">Copine family protein</fullName>
    </submittedName>
</protein>
<feature type="domain" description="Copine C-terminal" evidence="1">
    <location>
        <begin position="52"/>
        <end position="93"/>
    </location>
</feature>
<organism evidence="2 3">
    <name type="scientific">Trichinella spiralis</name>
    <name type="common">Trichina worm</name>
    <dbReference type="NCBI Taxonomy" id="6334"/>
    <lineage>
        <taxon>Eukaryota</taxon>
        <taxon>Metazoa</taxon>
        <taxon>Ecdysozoa</taxon>
        <taxon>Nematoda</taxon>
        <taxon>Enoplea</taxon>
        <taxon>Dorylaimia</taxon>
        <taxon>Trichinellida</taxon>
        <taxon>Trichinellidae</taxon>
        <taxon>Trichinella</taxon>
    </lineage>
</organism>
<dbReference type="PANTHER" id="PTHR45751">
    <property type="entry name" value="COPINE FAMILY PROTEIN 1"/>
    <property type="match status" value="1"/>
</dbReference>
<accession>A0ABR3KCX9</accession>
<sequence>MHDFMHRAEHCTLDELSELISKAGLEKSHLIFGIDYTRSNAHQGERTFHGRSLHAIQPGILNPYQQVIRVLGETMACFDQNGIIPAFGFGDAKTSDEEVLTAYNARTPTIELGGPTNFVPLIKKAIDICSSRKAYHILVIVADGQ</sequence>
<dbReference type="PANTHER" id="PTHR45751:SF11">
    <property type="entry name" value="COPINE FAMILY PROTEIN 2"/>
    <property type="match status" value="1"/>
</dbReference>
<dbReference type="Proteomes" id="UP001558632">
    <property type="component" value="Unassembled WGS sequence"/>
</dbReference>
<dbReference type="InterPro" id="IPR010734">
    <property type="entry name" value="Copine_C"/>
</dbReference>
<name>A0ABR3KCX9_TRISP</name>
<dbReference type="EMBL" id="JBEUSY010000439">
    <property type="protein sequence ID" value="KAL1233010.1"/>
    <property type="molecule type" value="Genomic_DNA"/>
</dbReference>
<keyword evidence="3" id="KW-1185">Reference proteome</keyword>
<comment type="caution">
    <text evidence="2">The sequence shown here is derived from an EMBL/GenBank/DDBJ whole genome shotgun (WGS) entry which is preliminary data.</text>
</comment>
<evidence type="ECO:0000313" key="2">
    <source>
        <dbReference type="EMBL" id="KAL1233010.1"/>
    </source>
</evidence>
<feature type="domain" description="Copine C-terminal" evidence="1">
    <location>
        <begin position="97"/>
        <end position="145"/>
    </location>
</feature>
<gene>
    <name evidence="2" type="ORF">TSPI_00798</name>
</gene>